<sequence>MSGLQLASDSDLDTSAVEAAFNKAAGWIHEKGGFTSGMLTDDPIFSLIKETAGFLSKGIEKGVEESSPSEAMVNSLRESAGVFSGFKTFHEMKEAAGMLIDENGHLKPFKQFLNDVQTINETYNKNYLGAEYEFTVASSQMAAKWEDFQDEGDGRYLLQYRTVGDDKVRETHRKLNGITLPASSRFYALYYAPNGWGCRCTVVKVRAAKYPATNEEEAMKLGEKATAGKHAEMFRFNPGIQKAAYPAYNSYTVSKCSTCPKDSQLAKIAANELCRACPVIRRCAKKICKDL</sequence>
<name>A0A5J4SJL5_9ZZZZ</name>
<dbReference type="InterPro" id="IPR006528">
    <property type="entry name" value="Phage_head_morphogenesis_dom"/>
</dbReference>
<organism evidence="2">
    <name type="scientific">termite gut metagenome</name>
    <dbReference type="NCBI Taxonomy" id="433724"/>
    <lineage>
        <taxon>unclassified sequences</taxon>
        <taxon>metagenomes</taxon>
        <taxon>organismal metagenomes</taxon>
    </lineage>
</organism>
<protein>
    <recommendedName>
        <fullName evidence="1">Phage head morphogenesis domain-containing protein</fullName>
    </recommendedName>
</protein>
<gene>
    <name evidence="2" type="ORF">EZS27_006074</name>
</gene>
<dbReference type="Pfam" id="PF04233">
    <property type="entry name" value="Phage_Mu_F"/>
    <property type="match status" value="1"/>
</dbReference>
<dbReference type="EMBL" id="SNRY01000131">
    <property type="protein sequence ID" value="KAA6346424.1"/>
    <property type="molecule type" value="Genomic_DNA"/>
</dbReference>
<feature type="domain" description="Phage head morphogenesis" evidence="1">
    <location>
        <begin position="114"/>
        <end position="202"/>
    </location>
</feature>
<dbReference type="AlphaFoldDB" id="A0A5J4SJL5"/>
<evidence type="ECO:0000259" key="1">
    <source>
        <dbReference type="Pfam" id="PF04233"/>
    </source>
</evidence>
<evidence type="ECO:0000313" key="2">
    <source>
        <dbReference type="EMBL" id="KAA6346424.1"/>
    </source>
</evidence>
<reference evidence="2" key="1">
    <citation type="submission" date="2019-03" db="EMBL/GenBank/DDBJ databases">
        <title>Single cell metagenomics reveals metabolic interactions within the superorganism composed of flagellate Streblomastix strix and complex community of Bacteroidetes bacteria on its surface.</title>
        <authorList>
            <person name="Treitli S.C."/>
            <person name="Kolisko M."/>
            <person name="Husnik F."/>
            <person name="Keeling P."/>
            <person name="Hampl V."/>
        </authorList>
    </citation>
    <scope>NUCLEOTIDE SEQUENCE</scope>
    <source>
        <strain evidence="2">STM</strain>
    </source>
</reference>
<accession>A0A5J4SJL5</accession>
<comment type="caution">
    <text evidence="2">The sequence shown here is derived from an EMBL/GenBank/DDBJ whole genome shotgun (WGS) entry which is preliminary data.</text>
</comment>
<proteinExistence type="predicted"/>